<dbReference type="InterPro" id="IPR027417">
    <property type="entry name" value="P-loop_NTPase"/>
</dbReference>
<dbReference type="InterPro" id="IPR002197">
    <property type="entry name" value="HTH_Fis"/>
</dbReference>
<sequence length="276" mass="30810">HQRSARRGGPFLAINCVALPETLVESELFGYERGAFTGAHGAKLGLMEAADKGTLFLDEIGDLPLSLQGKLLTAIERKTVRRLGSVRDRKVDPWLLAATNRNLETLIREGKFRADLYYRLRVVHLDLPPLRERAGDIPLLAEHFLRLHGTRYGKPAKKLTPEALAALQDYPWPGNVRELSHAIEQAVLWCRTENLSAVDFAWPGRPTMRSPEASGNPDEAIRTLLREGLSSAEIEKRLLQQALESSGQNISQAARLLGMTRDILRYRMEKYGIAAG</sequence>
<dbReference type="PROSITE" id="PS50045">
    <property type="entry name" value="SIGMA54_INTERACT_4"/>
    <property type="match status" value="1"/>
</dbReference>
<evidence type="ECO:0000259" key="6">
    <source>
        <dbReference type="PROSITE" id="PS50045"/>
    </source>
</evidence>
<keyword evidence="3" id="KW-0805">Transcription regulation</keyword>
<dbReference type="PRINTS" id="PR01590">
    <property type="entry name" value="HTHFIS"/>
</dbReference>
<dbReference type="GO" id="GO:0005524">
    <property type="term" value="F:ATP binding"/>
    <property type="evidence" value="ECO:0007669"/>
    <property type="project" value="UniProtKB-KW"/>
</dbReference>
<evidence type="ECO:0000256" key="1">
    <source>
        <dbReference type="ARBA" id="ARBA00022741"/>
    </source>
</evidence>
<keyword evidence="2" id="KW-0067">ATP-binding</keyword>
<dbReference type="EMBL" id="CABFUZ020000115">
    <property type="protein sequence ID" value="VVM06419.1"/>
    <property type="molecule type" value="Genomic_DNA"/>
</dbReference>
<protein>
    <submittedName>
        <fullName evidence="7">Partial Transcriptional regulatory protein ZraR</fullName>
    </submittedName>
</protein>
<dbReference type="Gene3D" id="1.10.8.60">
    <property type="match status" value="1"/>
</dbReference>
<dbReference type="SUPFAM" id="SSF46689">
    <property type="entry name" value="Homeodomain-like"/>
    <property type="match status" value="1"/>
</dbReference>
<evidence type="ECO:0000256" key="3">
    <source>
        <dbReference type="ARBA" id="ARBA00023015"/>
    </source>
</evidence>
<keyword evidence="4" id="KW-0238">DNA-binding</keyword>
<dbReference type="InterPro" id="IPR058031">
    <property type="entry name" value="AAA_lid_NorR"/>
</dbReference>
<dbReference type="PANTHER" id="PTHR32071:SF113">
    <property type="entry name" value="ALGINATE BIOSYNTHESIS TRANSCRIPTIONAL REGULATORY PROTEIN ALGB"/>
    <property type="match status" value="1"/>
</dbReference>
<evidence type="ECO:0000313" key="7">
    <source>
        <dbReference type="EMBL" id="VVM06419.1"/>
    </source>
</evidence>
<dbReference type="Gene3D" id="1.10.10.60">
    <property type="entry name" value="Homeodomain-like"/>
    <property type="match status" value="1"/>
</dbReference>
<dbReference type="InterPro" id="IPR025943">
    <property type="entry name" value="Sigma_54_int_dom_ATP-bd_2"/>
</dbReference>
<dbReference type="OrthoDB" id="5411866at2"/>
<dbReference type="CDD" id="cd00009">
    <property type="entry name" value="AAA"/>
    <property type="match status" value="1"/>
</dbReference>
<evidence type="ECO:0000313" key="8">
    <source>
        <dbReference type="Proteomes" id="UP000381693"/>
    </source>
</evidence>
<dbReference type="PROSITE" id="PS00676">
    <property type="entry name" value="SIGMA54_INTERACT_2"/>
    <property type="match status" value="1"/>
</dbReference>
<comment type="caution">
    <text evidence="7">The sequence shown here is derived from an EMBL/GenBank/DDBJ whole genome shotgun (WGS) entry which is preliminary data.</text>
</comment>
<dbReference type="AlphaFoldDB" id="A0A5E6MB56"/>
<dbReference type="SUPFAM" id="SSF52540">
    <property type="entry name" value="P-loop containing nucleoside triphosphate hydrolases"/>
    <property type="match status" value="1"/>
</dbReference>
<keyword evidence="8" id="KW-1185">Reference proteome</keyword>
<dbReference type="RefSeq" id="WP_142525106.1">
    <property type="nucleotide sequence ID" value="NZ_CABFUZ020000115.1"/>
</dbReference>
<dbReference type="InterPro" id="IPR009057">
    <property type="entry name" value="Homeodomain-like_sf"/>
</dbReference>
<gene>
    <name evidence="7" type="primary">zraR</name>
    <name evidence="7" type="ORF">MAMC_01068</name>
</gene>
<dbReference type="PROSITE" id="PS00688">
    <property type="entry name" value="SIGMA54_INTERACT_3"/>
    <property type="match status" value="1"/>
</dbReference>
<keyword evidence="5" id="KW-0804">Transcription</keyword>
<proteinExistence type="predicted"/>
<dbReference type="Pfam" id="PF00158">
    <property type="entry name" value="Sigma54_activat"/>
    <property type="match status" value="1"/>
</dbReference>
<dbReference type="Pfam" id="PF25601">
    <property type="entry name" value="AAA_lid_14"/>
    <property type="match status" value="1"/>
</dbReference>
<dbReference type="GO" id="GO:0006355">
    <property type="term" value="P:regulation of DNA-templated transcription"/>
    <property type="evidence" value="ECO:0007669"/>
    <property type="project" value="InterPro"/>
</dbReference>
<evidence type="ECO:0000256" key="5">
    <source>
        <dbReference type="ARBA" id="ARBA00023163"/>
    </source>
</evidence>
<evidence type="ECO:0000256" key="4">
    <source>
        <dbReference type="ARBA" id="ARBA00023125"/>
    </source>
</evidence>
<feature type="domain" description="Sigma-54 factor interaction" evidence="6">
    <location>
        <begin position="1"/>
        <end position="188"/>
    </location>
</feature>
<dbReference type="GO" id="GO:0043565">
    <property type="term" value="F:sequence-specific DNA binding"/>
    <property type="evidence" value="ECO:0007669"/>
    <property type="project" value="InterPro"/>
</dbReference>
<accession>A0A5E6MB56</accession>
<dbReference type="PANTHER" id="PTHR32071">
    <property type="entry name" value="TRANSCRIPTIONAL REGULATORY PROTEIN"/>
    <property type="match status" value="1"/>
</dbReference>
<feature type="non-terminal residue" evidence="7">
    <location>
        <position position="1"/>
    </location>
</feature>
<dbReference type="Proteomes" id="UP000381693">
    <property type="component" value="Unassembled WGS sequence"/>
</dbReference>
<dbReference type="InterPro" id="IPR002078">
    <property type="entry name" value="Sigma_54_int"/>
</dbReference>
<keyword evidence="1" id="KW-0547">Nucleotide-binding</keyword>
<dbReference type="Pfam" id="PF02954">
    <property type="entry name" value="HTH_8"/>
    <property type="match status" value="1"/>
</dbReference>
<reference evidence="7" key="1">
    <citation type="submission" date="2019-09" db="EMBL/GenBank/DDBJ databases">
        <authorList>
            <person name="Cremers G."/>
        </authorList>
    </citation>
    <scope>NUCLEOTIDE SEQUENCE [LARGE SCALE GENOMIC DNA]</scope>
    <source>
        <strain evidence="7">3B</strain>
    </source>
</reference>
<dbReference type="Gene3D" id="3.40.50.300">
    <property type="entry name" value="P-loop containing nucleotide triphosphate hydrolases"/>
    <property type="match status" value="1"/>
</dbReference>
<name>A0A5E6MB56_9BACT</name>
<evidence type="ECO:0000256" key="2">
    <source>
        <dbReference type="ARBA" id="ARBA00022840"/>
    </source>
</evidence>
<organism evidence="7 8">
    <name type="scientific">Methylacidimicrobium cyclopophantes</name>
    <dbReference type="NCBI Taxonomy" id="1041766"/>
    <lineage>
        <taxon>Bacteria</taxon>
        <taxon>Pseudomonadati</taxon>
        <taxon>Verrucomicrobiota</taxon>
        <taxon>Methylacidimicrobium</taxon>
    </lineage>
</organism>
<dbReference type="InterPro" id="IPR025944">
    <property type="entry name" value="Sigma_54_int_dom_CS"/>
</dbReference>